<dbReference type="EMBL" id="QQAY01000002">
    <property type="protein sequence ID" value="RDI45418.1"/>
    <property type="molecule type" value="Genomic_DNA"/>
</dbReference>
<dbReference type="CDD" id="cd03221">
    <property type="entry name" value="ABCF_EF-3"/>
    <property type="match status" value="2"/>
</dbReference>
<reference evidence="4 5" key="1">
    <citation type="submission" date="2018-07" db="EMBL/GenBank/DDBJ databases">
        <title>Genomic Encyclopedia of Type Strains, Phase IV (KMG-IV): sequencing the most valuable type-strain genomes for metagenomic binning, comparative biology and taxonomic classification.</title>
        <authorList>
            <person name="Goeker M."/>
        </authorList>
    </citation>
    <scope>NUCLEOTIDE SEQUENCE [LARGE SCALE GENOMIC DNA]</scope>
    <source>
        <strain evidence="4 5">DSM 25281</strain>
    </source>
</reference>
<comment type="caution">
    <text evidence="4">The sequence shown here is derived from an EMBL/GenBank/DDBJ whole genome shotgun (WGS) entry which is preliminary data.</text>
</comment>
<keyword evidence="1" id="KW-0547">Nucleotide-binding</keyword>
<dbReference type="InterPro" id="IPR003593">
    <property type="entry name" value="AAA+_ATPase"/>
</dbReference>
<evidence type="ECO:0000256" key="2">
    <source>
        <dbReference type="ARBA" id="ARBA00022840"/>
    </source>
</evidence>
<proteinExistence type="predicted"/>
<organism evidence="4 5">
    <name type="scientific">Falsibacillus pallidus</name>
    <dbReference type="NCBI Taxonomy" id="493781"/>
    <lineage>
        <taxon>Bacteria</taxon>
        <taxon>Bacillati</taxon>
        <taxon>Bacillota</taxon>
        <taxon>Bacilli</taxon>
        <taxon>Bacillales</taxon>
        <taxon>Bacillaceae</taxon>
        <taxon>Falsibacillus</taxon>
    </lineage>
</organism>
<dbReference type="Proteomes" id="UP000255326">
    <property type="component" value="Unassembled WGS sequence"/>
</dbReference>
<name>A0A370GNV4_9BACI</name>
<dbReference type="PROSITE" id="PS00211">
    <property type="entry name" value="ABC_TRANSPORTER_1"/>
    <property type="match status" value="2"/>
</dbReference>
<dbReference type="SUPFAM" id="SSF52540">
    <property type="entry name" value="P-loop containing nucleoside triphosphate hydrolases"/>
    <property type="match status" value="2"/>
</dbReference>
<dbReference type="OrthoDB" id="9760950at2"/>
<dbReference type="SMART" id="SM00382">
    <property type="entry name" value="AAA"/>
    <property type="match status" value="2"/>
</dbReference>
<evidence type="ECO:0000256" key="1">
    <source>
        <dbReference type="ARBA" id="ARBA00022741"/>
    </source>
</evidence>
<dbReference type="GO" id="GO:0016887">
    <property type="term" value="F:ATP hydrolysis activity"/>
    <property type="evidence" value="ECO:0007669"/>
    <property type="project" value="InterPro"/>
</dbReference>
<accession>A0A370GNV4</accession>
<dbReference type="AlphaFoldDB" id="A0A370GNV4"/>
<evidence type="ECO:0000313" key="5">
    <source>
        <dbReference type="Proteomes" id="UP000255326"/>
    </source>
</evidence>
<keyword evidence="2" id="KW-0067">ATP-binding</keyword>
<dbReference type="Pfam" id="PF00005">
    <property type="entry name" value="ABC_tran"/>
    <property type="match status" value="2"/>
</dbReference>
<dbReference type="Gene3D" id="3.40.50.300">
    <property type="entry name" value="P-loop containing nucleotide triphosphate hydrolases"/>
    <property type="match status" value="2"/>
</dbReference>
<sequence>MSIVTVEKLTHYFGDKLVFKDINFRLLRHERVGLVGPNGAGKSTLLKVLTGTILPDDGSVRWLPNVNFGHLEQHIDLTEGINIRQYLRRAFQHLYEAESEMLQLSNEMGEYTPDELERALMRYSTLQELLYQESFYLIDTNIDEICNGLGITPLGMDRDVSELSGGQRTKLLLAKLLLEQPDVLLLDEPTNYLDTGHIEWLKEYLKSYPHSFILISHDTSFLNEVVNVIYHLEFKQLTRYIGNYQSFIEAYEFRKQQTLTNYVRQQQEIEKLETYIQKNKVRASTSKQAKSREKKLQKIDRIEKPDSLPTPRFSFKVAKRPVGIIAKVRDMEVGYSEALLPPISFELKRGAKVAITGHNGIGKSTMLKTLLGEIEPINGCISYGENVIPAYFAQEWNTTSTQTPIDYIWALHEDMTQKEVRQALARCGLKTEHIFQPLASLSGGEQTRVRLCDLMLKDSNWIILDEPTNHLDVQAKDSLSEAVAKYEGTVIVVSHEPEFYHNWATDVWDLEQLRE</sequence>
<feature type="domain" description="ABC transporter" evidence="3">
    <location>
        <begin position="319"/>
        <end position="513"/>
    </location>
</feature>
<dbReference type="InterPro" id="IPR027417">
    <property type="entry name" value="P-loop_NTPase"/>
</dbReference>
<dbReference type="PANTHER" id="PTHR42855:SF2">
    <property type="entry name" value="DRUG RESISTANCE ABC TRANSPORTER,ATP-BINDING PROTEIN"/>
    <property type="match status" value="1"/>
</dbReference>
<dbReference type="InterPro" id="IPR003439">
    <property type="entry name" value="ABC_transporter-like_ATP-bd"/>
</dbReference>
<dbReference type="InterPro" id="IPR017871">
    <property type="entry name" value="ABC_transporter-like_CS"/>
</dbReference>
<dbReference type="RefSeq" id="WP_114744286.1">
    <property type="nucleotide sequence ID" value="NZ_QQAY01000002.1"/>
</dbReference>
<dbReference type="InterPro" id="IPR051309">
    <property type="entry name" value="ABCF_ATPase"/>
</dbReference>
<evidence type="ECO:0000259" key="3">
    <source>
        <dbReference type="PROSITE" id="PS50893"/>
    </source>
</evidence>
<dbReference type="Pfam" id="PF12848">
    <property type="entry name" value="ABC_tran_Xtn"/>
    <property type="match status" value="1"/>
</dbReference>
<dbReference type="GO" id="GO:0005524">
    <property type="term" value="F:ATP binding"/>
    <property type="evidence" value="ECO:0007669"/>
    <property type="project" value="UniProtKB-KW"/>
</dbReference>
<dbReference type="InterPro" id="IPR032781">
    <property type="entry name" value="ABC_tran_Xtn"/>
</dbReference>
<keyword evidence="5" id="KW-1185">Reference proteome</keyword>
<dbReference type="PROSITE" id="PS50893">
    <property type="entry name" value="ABC_TRANSPORTER_2"/>
    <property type="match status" value="2"/>
</dbReference>
<feature type="domain" description="ABC transporter" evidence="3">
    <location>
        <begin position="4"/>
        <end position="259"/>
    </location>
</feature>
<protein>
    <submittedName>
        <fullName evidence="4">ATPase subunit of ABC transporter with duplicated ATPase domains</fullName>
    </submittedName>
</protein>
<gene>
    <name evidence="4" type="ORF">DFR59_10242</name>
</gene>
<dbReference type="FunFam" id="3.40.50.300:FF:000011">
    <property type="entry name" value="Putative ABC transporter ATP-binding component"/>
    <property type="match status" value="1"/>
</dbReference>
<evidence type="ECO:0000313" key="4">
    <source>
        <dbReference type="EMBL" id="RDI45418.1"/>
    </source>
</evidence>
<dbReference type="PANTHER" id="PTHR42855">
    <property type="entry name" value="ABC TRANSPORTER ATP-BINDING SUBUNIT"/>
    <property type="match status" value="1"/>
</dbReference>